<name>A0A2N3NF08_9PEZI</name>
<feature type="region of interest" description="Disordered" evidence="5">
    <location>
        <begin position="1"/>
        <end position="248"/>
    </location>
</feature>
<dbReference type="PANTHER" id="PTHR23092:SF15">
    <property type="entry name" value="INACTIVE NON-CANONICAL POLY(A) RNA POLYMERASE PROTEIN TRF4-2-RELATED"/>
    <property type="match status" value="1"/>
</dbReference>
<evidence type="ECO:0000256" key="4">
    <source>
        <dbReference type="ARBA" id="ARBA00022842"/>
    </source>
</evidence>
<keyword evidence="4" id="KW-0460">Magnesium</keyword>
<dbReference type="SUPFAM" id="SSF81631">
    <property type="entry name" value="PAP/OAS1 substrate-binding domain"/>
    <property type="match status" value="1"/>
</dbReference>
<evidence type="ECO:0000256" key="2">
    <source>
        <dbReference type="ARBA" id="ARBA00012388"/>
    </source>
</evidence>
<sequence>MDSYRSRNGRRNGGNGGGNNNQGRLRSGRRRSASPRASSSRSDRRPPPPPLRLPPPPPPPYPPGRSSRRGDSDSYRPPDDRYSNSQNQGGTDSYRPDFRPPQGDFTFRVANPPGVLPLPPPSGPASYRGRNPRNQRDGYRGRNPRFPPRYTASERPILQGANGNLPQVLLRDDESGAQYKDVDELTDDEEHDMEISDSDVSQPAEPSSKRARHQLQETETDANIPKWSNPDPYTALPPPDPSQRKKLDVVQLIRKARVEVTEEKEAPLAELDEFISFGGDSDEGEASGGDDKATQASKASSVTDLDFRDSPRNAGPLGSRKRTFDDEIKPPLHEPAKRKGPLKMRVGGGLMPEWIPPKGQDPCPWATVDHSATCNMGAWLHKEVMDFYEHFRPRKFEQELRQQLVSHLDTSMRRGGNFAGCEIRAFGSFMSGLYLPLSDMDLVVCSSSLLRTGRETYRCMTKNFLYRFRKFLVGDNIPHVDTTEVIAKARVPLVKYVDRRTGLKVDVSFENTSGINAIDTFLVWRKQYPSMPILVTLVKQFLVMRGLNEPVNGGIGGFTVICLVVSMLQLMPQVQSRNMIPEHHLGEMLLEFFDLYGNHFNYEGVAIRMNPPGYVPKHKVNNFPYRNLDRLSIIDPNNPSNDISGGSSNWPTISREFSHAFDVLRDRMDEVARMRPTERRTASILKPVLGGNYKNFEVQREYMRQLYEKSYGPCTDEPCTFN</sequence>
<dbReference type="Pfam" id="PF03828">
    <property type="entry name" value="PAP_assoc"/>
    <property type="match status" value="1"/>
</dbReference>
<dbReference type="EC" id="2.7.7.19" evidence="2"/>
<dbReference type="EMBL" id="NLAX01000008">
    <property type="protein sequence ID" value="PKS10977.1"/>
    <property type="molecule type" value="Genomic_DNA"/>
</dbReference>
<dbReference type="GO" id="GO:0031499">
    <property type="term" value="C:TRAMP complex"/>
    <property type="evidence" value="ECO:0007669"/>
    <property type="project" value="TreeGrafter"/>
</dbReference>
<evidence type="ECO:0000313" key="9">
    <source>
        <dbReference type="Proteomes" id="UP000233524"/>
    </source>
</evidence>
<dbReference type="STRING" id="41688.A0A2N3NF08"/>
<feature type="compositionally biased region" description="Pro residues" evidence="5">
    <location>
        <begin position="47"/>
        <end position="63"/>
    </location>
</feature>
<dbReference type="PANTHER" id="PTHR23092">
    <property type="entry name" value="POLY(A) RNA POLYMERASE"/>
    <property type="match status" value="1"/>
</dbReference>
<evidence type="ECO:0000256" key="5">
    <source>
        <dbReference type="SAM" id="MobiDB-lite"/>
    </source>
</evidence>
<dbReference type="Gene3D" id="3.30.460.10">
    <property type="entry name" value="Beta Polymerase, domain 2"/>
    <property type="match status" value="1"/>
</dbReference>
<dbReference type="SUPFAM" id="SSF81301">
    <property type="entry name" value="Nucleotidyltransferase"/>
    <property type="match status" value="1"/>
</dbReference>
<keyword evidence="9" id="KW-1185">Reference proteome</keyword>
<evidence type="ECO:0000256" key="1">
    <source>
        <dbReference type="ARBA" id="ARBA00008593"/>
    </source>
</evidence>
<dbReference type="CDD" id="cd05402">
    <property type="entry name" value="NT_PAP_TUTase"/>
    <property type="match status" value="1"/>
</dbReference>
<dbReference type="InterPro" id="IPR045862">
    <property type="entry name" value="Trf4-like"/>
</dbReference>
<dbReference type="Gene3D" id="1.10.1410.10">
    <property type="match status" value="1"/>
</dbReference>
<reference evidence="8 9" key="1">
    <citation type="journal article" date="2017" name="G3 (Bethesda)">
        <title>First Draft Genome Sequence of the Pathogenic Fungus Lomentospora prolificans (Formerly Scedosporium prolificans).</title>
        <authorList>
            <person name="Luo R."/>
            <person name="Zimin A."/>
            <person name="Workman R."/>
            <person name="Fan Y."/>
            <person name="Pertea G."/>
            <person name="Grossman N."/>
            <person name="Wear M.P."/>
            <person name="Jia B."/>
            <person name="Miller H."/>
            <person name="Casadevall A."/>
            <person name="Timp W."/>
            <person name="Zhang S.X."/>
            <person name="Salzberg S.L."/>
        </authorList>
    </citation>
    <scope>NUCLEOTIDE SEQUENCE [LARGE SCALE GENOMIC DNA]</scope>
    <source>
        <strain evidence="8 9">JHH-5317</strain>
    </source>
</reference>
<comment type="similarity">
    <text evidence="1">Belongs to the DNA polymerase type-B-like family.</text>
</comment>
<keyword evidence="3" id="KW-0479">Metal-binding</keyword>
<feature type="compositionally biased region" description="Pro residues" evidence="5">
    <location>
        <begin position="114"/>
        <end position="123"/>
    </location>
</feature>
<dbReference type="GO" id="GO:0031123">
    <property type="term" value="P:RNA 3'-end processing"/>
    <property type="evidence" value="ECO:0007669"/>
    <property type="project" value="TreeGrafter"/>
</dbReference>
<dbReference type="GO" id="GO:0043634">
    <property type="term" value="P:polyadenylation-dependent ncRNA catabolic process"/>
    <property type="evidence" value="ECO:0007669"/>
    <property type="project" value="TreeGrafter"/>
</dbReference>
<evidence type="ECO:0000259" key="7">
    <source>
        <dbReference type="Pfam" id="PF22600"/>
    </source>
</evidence>
<feature type="region of interest" description="Disordered" evidence="5">
    <location>
        <begin position="276"/>
        <end position="343"/>
    </location>
</feature>
<evidence type="ECO:0000313" key="8">
    <source>
        <dbReference type="EMBL" id="PKS10977.1"/>
    </source>
</evidence>
<dbReference type="OrthoDB" id="273917at2759"/>
<feature type="compositionally biased region" description="Basic and acidic residues" evidence="5">
    <location>
        <begin position="322"/>
        <end position="337"/>
    </location>
</feature>
<dbReference type="GO" id="GO:0005730">
    <property type="term" value="C:nucleolus"/>
    <property type="evidence" value="ECO:0007669"/>
    <property type="project" value="TreeGrafter"/>
</dbReference>
<dbReference type="Proteomes" id="UP000233524">
    <property type="component" value="Unassembled WGS sequence"/>
</dbReference>
<accession>A0A2N3NF08</accession>
<dbReference type="InterPro" id="IPR054708">
    <property type="entry name" value="MTPAP-like_central"/>
</dbReference>
<dbReference type="VEuPathDB" id="FungiDB:jhhlp_002736"/>
<dbReference type="GO" id="GO:1990817">
    <property type="term" value="F:poly(A) RNA polymerase activity"/>
    <property type="evidence" value="ECO:0007669"/>
    <property type="project" value="UniProtKB-EC"/>
</dbReference>
<feature type="compositionally biased region" description="Gly residues" evidence="5">
    <location>
        <begin position="11"/>
        <end position="20"/>
    </location>
</feature>
<evidence type="ECO:0000256" key="3">
    <source>
        <dbReference type="ARBA" id="ARBA00022723"/>
    </source>
</evidence>
<dbReference type="GO" id="GO:0010605">
    <property type="term" value="P:negative regulation of macromolecule metabolic process"/>
    <property type="evidence" value="ECO:0007669"/>
    <property type="project" value="UniProtKB-ARBA"/>
</dbReference>
<organism evidence="8 9">
    <name type="scientific">Lomentospora prolificans</name>
    <dbReference type="NCBI Taxonomy" id="41688"/>
    <lineage>
        <taxon>Eukaryota</taxon>
        <taxon>Fungi</taxon>
        <taxon>Dikarya</taxon>
        <taxon>Ascomycota</taxon>
        <taxon>Pezizomycotina</taxon>
        <taxon>Sordariomycetes</taxon>
        <taxon>Hypocreomycetidae</taxon>
        <taxon>Microascales</taxon>
        <taxon>Microascaceae</taxon>
        <taxon>Lomentospora</taxon>
    </lineage>
</organism>
<feature type="compositionally biased region" description="Polar residues" evidence="5">
    <location>
        <begin position="294"/>
        <end position="303"/>
    </location>
</feature>
<dbReference type="Pfam" id="PF22600">
    <property type="entry name" value="MTPAP-like_central"/>
    <property type="match status" value="1"/>
</dbReference>
<evidence type="ECO:0000259" key="6">
    <source>
        <dbReference type="Pfam" id="PF03828"/>
    </source>
</evidence>
<gene>
    <name evidence="8" type="ORF">jhhlp_002736</name>
</gene>
<feature type="compositionally biased region" description="Basic and acidic residues" evidence="5">
    <location>
        <begin position="68"/>
        <end position="82"/>
    </location>
</feature>
<dbReference type="InterPro" id="IPR002058">
    <property type="entry name" value="PAP_assoc"/>
</dbReference>
<dbReference type="GO" id="GO:0046872">
    <property type="term" value="F:metal ion binding"/>
    <property type="evidence" value="ECO:0007669"/>
    <property type="project" value="UniProtKB-KW"/>
</dbReference>
<proteinExistence type="inferred from homology"/>
<dbReference type="InParanoid" id="A0A2N3NF08"/>
<feature type="domain" description="Poly(A) RNA polymerase mitochondrial-like central palm" evidence="7">
    <location>
        <begin position="380"/>
        <end position="517"/>
    </location>
</feature>
<dbReference type="AlphaFoldDB" id="A0A2N3NF08"/>
<feature type="domain" description="PAP-associated" evidence="6">
    <location>
        <begin position="584"/>
        <end position="641"/>
    </location>
</feature>
<dbReference type="InterPro" id="IPR043519">
    <property type="entry name" value="NT_sf"/>
</dbReference>
<comment type="caution">
    <text evidence="8">The sequence shown here is derived from an EMBL/GenBank/DDBJ whole genome shotgun (WGS) entry which is preliminary data.</text>
</comment>
<feature type="compositionally biased region" description="Acidic residues" evidence="5">
    <location>
        <begin position="184"/>
        <end position="197"/>
    </location>
</feature>
<protein>
    <recommendedName>
        <fullName evidence="2">polynucleotide adenylyltransferase</fullName>
        <ecNumber evidence="2">2.7.7.19</ecNumber>
    </recommendedName>
</protein>
<dbReference type="GO" id="GO:0003729">
    <property type="term" value="F:mRNA binding"/>
    <property type="evidence" value="ECO:0007669"/>
    <property type="project" value="TreeGrafter"/>
</dbReference>